<name>A0A1H4EYY0_9BACT</name>
<evidence type="ECO:0000259" key="1">
    <source>
        <dbReference type="Pfam" id="PF20590"/>
    </source>
</evidence>
<dbReference type="Pfam" id="PF20590">
    <property type="entry name" value="DUF6791"/>
    <property type="match status" value="1"/>
</dbReference>
<dbReference type="InterPro" id="IPR046741">
    <property type="entry name" value="DUF6791"/>
</dbReference>
<sequence>MQQQLINLNPDLNRLQEEGYDIEVKGGHLVVRQIPYATSSKSVALGTLICVLNYASPTKISTPPDHTISFNGETPCNVNGQPLDAIINNSNRQQLTNELLATHYFSSKPLSGNYPNYYEKIRTYAEILSIHAKAIDSTVTTKPLKKALNENRSNE</sequence>
<protein>
    <recommendedName>
        <fullName evidence="1">DUF6791 domain-containing protein</fullName>
    </recommendedName>
</protein>
<gene>
    <name evidence="2" type="ORF">SAMN05660909_04051</name>
</gene>
<dbReference type="RefSeq" id="WP_051347779.1">
    <property type="nucleotide sequence ID" value="NZ_BKAT01000020.1"/>
</dbReference>
<dbReference type="STRING" id="408074.SAMN05660909_04051"/>
<organism evidence="2 3">
    <name type="scientific">Chitinophaga terrae</name>
    <name type="common">ex Kim and Jung 2007</name>
    <dbReference type="NCBI Taxonomy" id="408074"/>
    <lineage>
        <taxon>Bacteria</taxon>
        <taxon>Pseudomonadati</taxon>
        <taxon>Bacteroidota</taxon>
        <taxon>Chitinophagia</taxon>
        <taxon>Chitinophagales</taxon>
        <taxon>Chitinophagaceae</taxon>
        <taxon>Chitinophaga</taxon>
    </lineage>
</organism>
<keyword evidence="3" id="KW-1185">Reference proteome</keyword>
<dbReference type="Proteomes" id="UP000199656">
    <property type="component" value="Unassembled WGS sequence"/>
</dbReference>
<accession>A0A1H4EYY0</accession>
<dbReference type="AlphaFoldDB" id="A0A1H4EYY0"/>
<evidence type="ECO:0000313" key="3">
    <source>
        <dbReference type="Proteomes" id="UP000199656"/>
    </source>
</evidence>
<proteinExistence type="predicted"/>
<feature type="domain" description="DUF6791" evidence="1">
    <location>
        <begin position="10"/>
        <end position="151"/>
    </location>
</feature>
<dbReference type="EMBL" id="FNRL01000021">
    <property type="protein sequence ID" value="SEA90233.1"/>
    <property type="molecule type" value="Genomic_DNA"/>
</dbReference>
<evidence type="ECO:0000313" key="2">
    <source>
        <dbReference type="EMBL" id="SEA90233.1"/>
    </source>
</evidence>
<reference evidence="3" key="1">
    <citation type="submission" date="2016-10" db="EMBL/GenBank/DDBJ databases">
        <authorList>
            <person name="Varghese N."/>
            <person name="Submissions S."/>
        </authorList>
    </citation>
    <scope>NUCLEOTIDE SEQUENCE [LARGE SCALE GENOMIC DNA]</scope>
    <source>
        <strain evidence="3">DSM 23920</strain>
    </source>
</reference>